<gene>
    <name evidence="7 11" type="primary">acpP</name>
    <name evidence="11" type="ORF">HZY91_01230</name>
</gene>
<keyword evidence="3 7" id="KW-0597">Phosphoprotein</keyword>
<dbReference type="InterPro" id="IPR036736">
    <property type="entry name" value="ACP-like_sf"/>
</dbReference>
<keyword evidence="7" id="KW-0963">Cytoplasm</keyword>
<dbReference type="HAMAP" id="MF_01217">
    <property type="entry name" value="Acyl_carrier"/>
    <property type="match status" value="1"/>
</dbReference>
<dbReference type="InterPro" id="IPR003231">
    <property type="entry name" value="ACP"/>
</dbReference>
<dbReference type="Pfam" id="PF00550">
    <property type="entry name" value="PP-binding"/>
    <property type="match status" value="1"/>
</dbReference>
<comment type="function">
    <text evidence="7 9">Carrier of the growing fatty acid chain in fatty acid biosynthesis.</text>
</comment>
<feature type="domain" description="Carrier" evidence="10">
    <location>
        <begin position="5"/>
        <end position="79"/>
    </location>
</feature>
<evidence type="ECO:0000256" key="4">
    <source>
        <dbReference type="ARBA" id="ARBA00022832"/>
    </source>
</evidence>
<dbReference type="NCBIfam" id="TIGR00517">
    <property type="entry name" value="acyl_carrier"/>
    <property type="match status" value="1"/>
</dbReference>
<protein>
    <recommendedName>
        <fullName evidence="7 8">Acyl carrier protein</fullName>
        <shortName evidence="7">ACP</shortName>
    </recommendedName>
</protein>
<proteinExistence type="inferred from homology"/>
<dbReference type="InterPro" id="IPR009081">
    <property type="entry name" value="PP-bd_ACP"/>
</dbReference>
<dbReference type="RefSeq" id="WP_197113905.1">
    <property type="nucleotide sequence ID" value="NZ_JACBXQ010000001.1"/>
</dbReference>
<keyword evidence="12" id="KW-1185">Reference proteome</keyword>
<evidence type="ECO:0000256" key="6">
    <source>
        <dbReference type="ARBA" id="ARBA00023160"/>
    </source>
</evidence>
<evidence type="ECO:0000256" key="5">
    <source>
        <dbReference type="ARBA" id="ARBA00023098"/>
    </source>
</evidence>
<dbReference type="PANTHER" id="PTHR20863">
    <property type="entry name" value="ACYL CARRIER PROTEIN"/>
    <property type="match status" value="1"/>
</dbReference>
<name>A0ABS0LMY7_9LACT</name>
<comment type="subcellular location">
    <subcellularLocation>
        <location evidence="7">Cytoplasm</location>
    </subcellularLocation>
</comment>
<evidence type="ECO:0000259" key="10">
    <source>
        <dbReference type="PROSITE" id="PS50075"/>
    </source>
</evidence>
<comment type="PTM">
    <text evidence="9">4'-phosphopantetheine is transferred from CoA to a specific serine of apo-ACP by acpS.</text>
</comment>
<dbReference type="Gene3D" id="1.10.1200.10">
    <property type="entry name" value="ACP-like"/>
    <property type="match status" value="1"/>
</dbReference>
<comment type="pathway">
    <text evidence="7 9">Lipid metabolism; fatty acid biosynthesis.</text>
</comment>
<evidence type="ECO:0000256" key="7">
    <source>
        <dbReference type="HAMAP-Rule" id="MF_01217"/>
    </source>
</evidence>
<comment type="PTM">
    <text evidence="7">4'-phosphopantetheine is transferred from CoA to a specific serine of apo-ACP by AcpS. This modification is essential for activity because fatty acids are bound in thioester linkage to the sulfhydryl of the prosthetic group.</text>
</comment>
<keyword evidence="1 7" id="KW-0596">Phosphopantetheine</keyword>
<comment type="similarity">
    <text evidence="7">Belongs to the acyl carrier protein (ACP) family.</text>
</comment>
<comment type="caution">
    <text evidence="11">The sequence shown here is derived from an EMBL/GenBank/DDBJ whole genome shotgun (WGS) entry which is preliminary data.</text>
</comment>
<organism evidence="11 12">
    <name type="scientific">Facklamia lactis</name>
    <dbReference type="NCBI Taxonomy" id="2749967"/>
    <lineage>
        <taxon>Bacteria</taxon>
        <taxon>Bacillati</taxon>
        <taxon>Bacillota</taxon>
        <taxon>Bacilli</taxon>
        <taxon>Lactobacillales</taxon>
        <taxon>Aerococcaceae</taxon>
        <taxon>Facklamia</taxon>
    </lineage>
</organism>
<dbReference type="Proteomes" id="UP000721415">
    <property type="component" value="Unassembled WGS sequence"/>
</dbReference>
<evidence type="ECO:0000256" key="8">
    <source>
        <dbReference type="NCBIfam" id="TIGR00517"/>
    </source>
</evidence>
<feature type="modified residue" description="O-(pantetheine 4'-phosphoryl)serine" evidence="7">
    <location>
        <position position="39"/>
    </location>
</feature>
<evidence type="ECO:0000256" key="3">
    <source>
        <dbReference type="ARBA" id="ARBA00022553"/>
    </source>
</evidence>
<evidence type="ECO:0000313" key="11">
    <source>
        <dbReference type="EMBL" id="MBG9985513.1"/>
    </source>
</evidence>
<keyword evidence="6 7" id="KW-0275">Fatty acid biosynthesis</keyword>
<keyword evidence="4 7" id="KW-0276">Fatty acid metabolism</keyword>
<accession>A0ABS0LMY7</accession>
<dbReference type="SUPFAM" id="SSF47336">
    <property type="entry name" value="ACP-like"/>
    <property type="match status" value="1"/>
</dbReference>
<evidence type="ECO:0000256" key="9">
    <source>
        <dbReference type="RuleBase" id="RU003545"/>
    </source>
</evidence>
<evidence type="ECO:0000256" key="1">
    <source>
        <dbReference type="ARBA" id="ARBA00022450"/>
    </source>
</evidence>
<dbReference type="NCBIfam" id="NF002150">
    <property type="entry name" value="PRK00982.1-4"/>
    <property type="match status" value="1"/>
</dbReference>
<dbReference type="NCBIfam" id="NF002148">
    <property type="entry name" value="PRK00982.1-2"/>
    <property type="match status" value="1"/>
</dbReference>
<sequence>MSNKQEIFENVKTLIVDRFGVAEDSVTEEMTFEDLGADSLDIVEFVMELEDQYSIEFEDEKIEKLNNIKDAVDYIDQLKNNQ</sequence>
<evidence type="ECO:0000313" key="12">
    <source>
        <dbReference type="Proteomes" id="UP000721415"/>
    </source>
</evidence>
<dbReference type="PROSITE" id="PS50075">
    <property type="entry name" value="CARRIER"/>
    <property type="match status" value="1"/>
</dbReference>
<dbReference type="PANTHER" id="PTHR20863:SF76">
    <property type="entry name" value="CARRIER DOMAIN-CONTAINING PROTEIN"/>
    <property type="match status" value="1"/>
</dbReference>
<evidence type="ECO:0000256" key="2">
    <source>
        <dbReference type="ARBA" id="ARBA00022516"/>
    </source>
</evidence>
<keyword evidence="2 7" id="KW-0444">Lipid biosynthesis</keyword>
<keyword evidence="5 7" id="KW-0443">Lipid metabolism</keyword>
<dbReference type="EMBL" id="JACBXQ010000001">
    <property type="protein sequence ID" value="MBG9985513.1"/>
    <property type="molecule type" value="Genomic_DNA"/>
</dbReference>
<reference evidence="11 12" key="1">
    <citation type="submission" date="2020-07" db="EMBL/GenBank/DDBJ databases">
        <title>Facklamia lactis sp. nov., isolated from raw milk.</title>
        <authorList>
            <person name="Doll E.V."/>
            <person name="Huptas C."/>
            <person name="Staib L."/>
            <person name="Wenning M."/>
            <person name="Scherer S."/>
        </authorList>
    </citation>
    <scope>NUCLEOTIDE SEQUENCE [LARGE SCALE GENOMIC DNA]</scope>
    <source>
        <strain evidence="11 12">DSM 111018</strain>
    </source>
</reference>